<dbReference type="NCBIfam" id="NF000824">
    <property type="entry name" value="PRK00066.1"/>
    <property type="match status" value="1"/>
</dbReference>
<keyword evidence="7" id="KW-0021">Allosteric enzyme</keyword>
<dbReference type="Pfam" id="PF00056">
    <property type="entry name" value="Ldh_1_N"/>
    <property type="match status" value="1"/>
</dbReference>
<dbReference type="HAMAP" id="MF_00488">
    <property type="entry name" value="Lactate_dehydrog"/>
    <property type="match status" value="1"/>
</dbReference>
<feature type="binding site" evidence="9">
    <location>
        <begin position="13"/>
        <end position="18"/>
    </location>
    <ligand>
        <name>NAD(+)</name>
        <dbReference type="ChEBI" id="CHEBI:57540"/>
    </ligand>
</feature>
<feature type="binding site" evidence="7">
    <location>
        <position position="17"/>
    </location>
    <ligand>
        <name>NAD(+)</name>
        <dbReference type="ChEBI" id="CHEBI:57540"/>
    </ligand>
</feature>
<feature type="binding site" evidence="7">
    <location>
        <position position="104"/>
    </location>
    <ligand>
        <name>NAD(+)</name>
        <dbReference type="ChEBI" id="CHEBI:57540"/>
    </ligand>
</feature>
<name>A0A0A8BBD4_9ACTN</name>
<evidence type="ECO:0000256" key="8">
    <source>
        <dbReference type="PIRSR" id="PIRSR000102-1"/>
    </source>
</evidence>
<feature type="binding site" evidence="7 9">
    <location>
        <begin position="121"/>
        <end position="123"/>
    </location>
    <ligand>
        <name>NAD(+)</name>
        <dbReference type="ChEBI" id="CHEBI:57540"/>
    </ligand>
</feature>
<keyword evidence="13" id="KW-1185">Reference proteome</keyword>
<dbReference type="PRINTS" id="PR00086">
    <property type="entry name" value="LLDHDRGNASE"/>
</dbReference>
<evidence type="ECO:0000256" key="7">
    <source>
        <dbReference type="HAMAP-Rule" id="MF_00488"/>
    </source>
</evidence>
<dbReference type="EMBL" id="CP009302">
    <property type="protein sequence ID" value="AJC12477.1"/>
    <property type="molecule type" value="Genomic_DNA"/>
</dbReference>
<evidence type="ECO:0000256" key="4">
    <source>
        <dbReference type="ARBA" id="ARBA00023002"/>
    </source>
</evidence>
<keyword evidence="4 7" id="KW-0560">Oxidoreductase</keyword>
<dbReference type="Pfam" id="PF02866">
    <property type="entry name" value="Ldh_1_C"/>
    <property type="match status" value="1"/>
</dbReference>
<feature type="binding site" evidence="7">
    <location>
        <position position="91"/>
    </location>
    <ligand>
        <name>substrate</name>
    </ligand>
</feature>
<comment type="subcellular location">
    <subcellularLocation>
        <location evidence="7">Cytoplasm</location>
    </subcellularLocation>
</comment>
<dbReference type="InterPro" id="IPR036291">
    <property type="entry name" value="NAD(P)-bd_dom_sf"/>
</dbReference>
<dbReference type="InterPro" id="IPR015955">
    <property type="entry name" value="Lactate_DH/Glyco_Ohase_4_C"/>
</dbReference>
<keyword evidence="5 7" id="KW-0520">NAD</keyword>
<keyword evidence="7" id="KW-0963">Cytoplasm</keyword>
<dbReference type="PROSITE" id="PS00064">
    <property type="entry name" value="L_LDH"/>
    <property type="match status" value="1"/>
</dbReference>
<dbReference type="CDD" id="cd05292">
    <property type="entry name" value="LDH_2"/>
    <property type="match status" value="1"/>
</dbReference>
<dbReference type="GO" id="GO:0006089">
    <property type="term" value="P:lactate metabolic process"/>
    <property type="evidence" value="ECO:0007669"/>
    <property type="project" value="TreeGrafter"/>
</dbReference>
<dbReference type="PANTHER" id="PTHR43128:SF16">
    <property type="entry name" value="L-LACTATE DEHYDROGENASE"/>
    <property type="match status" value="1"/>
</dbReference>
<evidence type="ECO:0000256" key="9">
    <source>
        <dbReference type="PIRSR" id="PIRSR000102-3"/>
    </source>
</evidence>
<proteinExistence type="inferred from homology"/>
<dbReference type="Gene3D" id="3.40.50.720">
    <property type="entry name" value="NAD(P)-binding Rossmann-like Domain"/>
    <property type="match status" value="1"/>
</dbReference>
<dbReference type="InterPro" id="IPR022383">
    <property type="entry name" value="Lactate/malate_DH_C"/>
</dbReference>
<comment type="function">
    <text evidence="7">Catalyzes the conversion of lactate to pyruvate.</text>
</comment>
<feature type="binding site" evidence="7">
    <location>
        <position position="233"/>
    </location>
    <ligand>
        <name>substrate</name>
    </ligand>
</feature>
<protein>
    <recommendedName>
        <fullName evidence="3 7">L-lactate dehydrogenase</fullName>
        <shortName evidence="7">L-LDH</shortName>
        <ecNumber evidence="3 7">1.1.1.27</ecNumber>
    </recommendedName>
</protein>
<comment type="catalytic activity">
    <reaction evidence="6 7">
        <text>(S)-lactate + NAD(+) = pyruvate + NADH + H(+)</text>
        <dbReference type="Rhea" id="RHEA:23444"/>
        <dbReference type="ChEBI" id="CHEBI:15361"/>
        <dbReference type="ChEBI" id="CHEBI:15378"/>
        <dbReference type="ChEBI" id="CHEBI:16651"/>
        <dbReference type="ChEBI" id="CHEBI:57540"/>
        <dbReference type="ChEBI" id="CHEBI:57945"/>
        <dbReference type="EC" id="1.1.1.27"/>
    </reaction>
</comment>
<reference evidence="13" key="1">
    <citation type="submission" date="2014-08" db="EMBL/GenBank/DDBJ databases">
        <title>Coriobacteriaceae sp. complete genome.</title>
        <authorList>
            <person name="Looft T."/>
            <person name="Bayles D.O."/>
            <person name="Stanton T.B."/>
        </authorList>
    </citation>
    <scope>NUCLEOTIDE SEQUENCE [LARGE SCALE GENOMIC DNA]</scope>
    <source>
        <strain evidence="13">68-1-3</strain>
    </source>
</reference>
<feature type="domain" description="Lactate/malate dehydrogenase C-terminal" evidence="11">
    <location>
        <begin position="148"/>
        <end position="313"/>
    </location>
</feature>
<evidence type="ECO:0000256" key="1">
    <source>
        <dbReference type="ARBA" id="ARBA00004843"/>
    </source>
</evidence>
<dbReference type="InterPro" id="IPR001557">
    <property type="entry name" value="L-lactate/malate_DH"/>
</dbReference>
<evidence type="ECO:0000256" key="6">
    <source>
        <dbReference type="ARBA" id="ARBA00049258"/>
    </source>
</evidence>
<feature type="binding site" evidence="7 9">
    <location>
        <position position="38"/>
    </location>
    <ligand>
        <name>NAD(+)</name>
        <dbReference type="ChEBI" id="CHEBI:57540"/>
    </ligand>
</feature>
<dbReference type="InterPro" id="IPR011304">
    <property type="entry name" value="L-lactate_DH"/>
</dbReference>
<dbReference type="Gene3D" id="3.90.110.10">
    <property type="entry name" value="Lactate dehydrogenase/glycoside hydrolase, family 4, C-terminal"/>
    <property type="match status" value="1"/>
</dbReference>
<comment type="subunit">
    <text evidence="7">Homotetramer.</text>
</comment>
<comment type="activity regulation">
    <text evidence="7">Allosterically activated by fructose 1,6-bisphosphate (FBP).</text>
</comment>
<dbReference type="InterPro" id="IPR001236">
    <property type="entry name" value="Lactate/malate_DH_N"/>
</dbReference>
<dbReference type="RefSeq" id="WP_039689813.1">
    <property type="nucleotide sequence ID" value="NZ_CP009302.1"/>
</dbReference>
<feature type="active site" description="Proton acceptor" evidence="7 8">
    <location>
        <position position="178"/>
    </location>
</feature>
<feature type="binding site" evidence="7">
    <location>
        <position position="146"/>
    </location>
    <ligand>
        <name>NAD(+)</name>
        <dbReference type="ChEBI" id="CHEBI:57540"/>
    </ligand>
</feature>
<evidence type="ECO:0000313" key="12">
    <source>
        <dbReference type="EMBL" id="AJC12477.1"/>
    </source>
</evidence>
<dbReference type="OrthoDB" id="9802969at2"/>
<dbReference type="SUPFAM" id="SSF51735">
    <property type="entry name" value="NAD(P)-binding Rossmann-fold domains"/>
    <property type="match status" value="1"/>
</dbReference>
<sequence length="317" mass="34029">MTQSNTRKAVIIGCGLVGATSAFSLMESGLFSEIALVDVNRERAEGEALDIGHGTPFYGPVEIYAGGYDDLIDADIAIITAGTAQKPGESRLDLVQRNVAILKSILVEFSRRPFDGILIMVSNPVDVLTYVAAKITGLPRSRVMGTGTMLDSARFKSILAAHLHLDARNVHARIIGEHGDSEFPVWSMANVSGIPLSECLRNAGIDEAEKLMERVEHEVRTSAGRIISKKGATYYGIAASVKRLCEAIVRDEKSVMTVSTVLEGEYGLSDVALSIVSVIGAEGIDSHLPAPISEDEHRRLRESADALKAVIAELSLD</sequence>
<evidence type="ECO:0000313" key="13">
    <source>
        <dbReference type="Proteomes" id="UP000031121"/>
    </source>
</evidence>
<evidence type="ECO:0000259" key="10">
    <source>
        <dbReference type="Pfam" id="PF00056"/>
    </source>
</evidence>
<dbReference type="InterPro" id="IPR018177">
    <property type="entry name" value="L-lactate_DH_AS"/>
</dbReference>
<dbReference type="NCBIfam" id="TIGR01771">
    <property type="entry name" value="L-LDH-NAD"/>
    <property type="match status" value="1"/>
</dbReference>
<feature type="binding site" evidence="7">
    <location>
        <position position="68"/>
    </location>
    <ligand>
        <name>NAD(+)</name>
        <dbReference type="ChEBI" id="CHEBI:57540"/>
    </ligand>
</feature>
<feature type="binding site" evidence="7">
    <location>
        <begin position="151"/>
        <end position="154"/>
    </location>
    <ligand>
        <name>substrate</name>
    </ligand>
</feature>
<dbReference type="KEGG" id="cbac:JI75_07160"/>
<dbReference type="HOGENOM" id="CLU_045401_1_1_11"/>
<feature type="binding site" evidence="7">
    <location>
        <begin position="123"/>
        <end position="126"/>
    </location>
    <ligand>
        <name>substrate</name>
    </ligand>
</feature>
<dbReference type="EC" id="1.1.1.27" evidence="3 7"/>
<accession>A0A0A8BBD4</accession>
<feature type="binding site" evidence="7">
    <location>
        <position position="43"/>
    </location>
    <ligand>
        <name>NAD(+)</name>
        <dbReference type="ChEBI" id="CHEBI:57540"/>
    </ligand>
</feature>
<dbReference type="UniPathway" id="UPA00554">
    <property type="reaction ID" value="UER00611"/>
</dbReference>
<dbReference type="PANTHER" id="PTHR43128">
    <property type="entry name" value="L-2-HYDROXYCARBOXYLATE DEHYDROGENASE (NAD(P)(+))"/>
    <property type="match status" value="1"/>
</dbReference>
<reference evidence="12 13" key="2">
    <citation type="journal article" date="2015" name="Genome Announc.">
        <title>Complete Genome Sequence of Coriobacteriaceae Strain 68-1-3, a Novel Mucus-Degrading Isolate from the Swine Intestinal Tract.</title>
        <authorList>
            <person name="Looft T."/>
            <person name="Bayles D.O."/>
            <person name="Alt D.P."/>
            <person name="Stanton T.B."/>
        </authorList>
    </citation>
    <scope>NUCLEOTIDE SEQUENCE [LARGE SCALE GENOMIC DNA]</scope>
    <source>
        <strain evidence="12 13">68-1-3</strain>
    </source>
</reference>
<evidence type="ECO:0000256" key="5">
    <source>
        <dbReference type="ARBA" id="ARBA00023027"/>
    </source>
</evidence>
<dbReference type="GO" id="GO:0005737">
    <property type="term" value="C:cytoplasm"/>
    <property type="evidence" value="ECO:0007669"/>
    <property type="project" value="UniProtKB-SubCell"/>
</dbReference>
<dbReference type="AlphaFoldDB" id="A0A0A8BBD4"/>
<comment type="pathway">
    <text evidence="1 7">Fermentation; pyruvate fermentation to lactate; (S)-lactate from pyruvate: step 1/1.</text>
</comment>
<dbReference type="SUPFAM" id="SSF56327">
    <property type="entry name" value="LDH C-terminal domain-like"/>
    <property type="match status" value="1"/>
</dbReference>
<evidence type="ECO:0000259" key="11">
    <source>
        <dbReference type="Pfam" id="PF02866"/>
    </source>
</evidence>
<feature type="binding site" evidence="9">
    <location>
        <position position="98"/>
    </location>
    <ligand>
        <name>NAD(+)</name>
        <dbReference type="ChEBI" id="CHEBI:57540"/>
    </ligand>
</feature>
<dbReference type="STRING" id="1531429.JI75_07160"/>
<feature type="domain" description="Lactate/malate dehydrogenase N-terminal" evidence="10">
    <location>
        <begin position="8"/>
        <end position="145"/>
    </location>
</feature>
<comment type="similarity">
    <text evidence="2 7">Belongs to the LDH/MDH superfamily. LDH family.</text>
</comment>
<feature type="binding site" evidence="7">
    <location>
        <position position="156"/>
    </location>
    <ligand>
        <name>beta-D-fructose 1,6-bisphosphate</name>
        <dbReference type="ChEBI" id="CHEBI:32966"/>
        <note>allosteric activator</note>
    </ligand>
</feature>
<dbReference type="Proteomes" id="UP000031121">
    <property type="component" value="Chromosome"/>
</dbReference>
<dbReference type="PIRSF" id="PIRSF000102">
    <property type="entry name" value="Lac_mal_DH"/>
    <property type="match status" value="1"/>
</dbReference>
<organism evidence="12 13">
    <name type="scientific">Berryella intestinalis</name>
    <dbReference type="NCBI Taxonomy" id="1531429"/>
    <lineage>
        <taxon>Bacteria</taxon>
        <taxon>Bacillati</taxon>
        <taxon>Actinomycetota</taxon>
        <taxon>Coriobacteriia</taxon>
        <taxon>Eggerthellales</taxon>
        <taxon>Eggerthellaceae</taxon>
        <taxon>Berryella</taxon>
    </lineage>
</organism>
<evidence type="ECO:0000256" key="2">
    <source>
        <dbReference type="ARBA" id="ARBA00006054"/>
    </source>
</evidence>
<evidence type="ECO:0000256" key="3">
    <source>
        <dbReference type="ARBA" id="ARBA00012967"/>
    </source>
</evidence>
<comment type="caution">
    <text evidence="7">Lacks conserved residue(s) required for the propagation of feature annotation.</text>
</comment>
<feature type="binding site" evidence="7">
    <location>
        <position position="85"/>
    </location>
    <ligand>
        <name>substrate</name>
    </ligand>
</feature>
<dbReference type="GO" id="GO:0004459">
    <property type="term" value="F:L-lactate dehydrogenase (NAD+) activity"/>
    <property type="evidence" value="ECO:0007669"/>
    <property type="project" value="UniProtKB-UniRule"/>
</dbReference>
<feature type="binding site" evidence="7">
    <location>
        <position position="171"/>
    </location>
    <ligand>
        <name>beta-D-fructose 1,6-bisphosphate</name>
        <dbReference type="ChEBI" id="CHEBI:32966"/>
        <note>allosteric activator</note>
    </ligand>
</feature>
<gene>
    <name evidence="7" type="primary">ldh</name>
    <name evidence="12" type="ORF">JI75_07160</name>
</gene>
<dbReference type="GO" id="GO:0006096">
    <property type="term" value="P:glycolytic process"/>
    <property type="evidence" value="ECO:0007669"/>
    <property type="project" value="UniProtKB-UniRule"/>
</dbReference>